<dbReference type="InterPro" id="IPR008250">
    <property type="entry name" value="ATPase_P-typ_transduc_dom_A_sf"/>
</dbReference>
<dbReference type="Proteomes" id="UP000230790">
    <property type="component" value="Unassembled WGS sequence"/>
</dbReference>
<dbReference type="InterPro" id="IPR023214">
    <property type="entry name" value="HAD_sf"/>
</dbReference>
<dbReference type="NCBIfam" id="TIGR01494">
    <property type="entry name" value="ATPase_P-type"/>
    <property type="match status" value="2"/>
</dbReference>
<evidence type="ECO:0000313" key="13">
    <source>
        <dbReference type="Proteomes" id="UP000230790"/>
    </source>
</evidence>
<dbReference type="Pfam" id="PF00122">
    <property type="entry name" value="E1-E2_ATPase"/>
    <property type="match status" value="1"/>
</dbReference>
<keyword evidence="5 10" id="KW-0547">Nucleotide-binding</keyword>
<dbReference type="InterPro" id="IPR001757">
    <property type="entry name" value="P_typ_ATPase"/>
</dbReference>
<evidence type="ECO:0000313" key="12">
    <source>
        <dbReference type="EMBL" id="PJF48448.1"/>
    </source>
</evidence>
<dbReference type="GO" id="GO:0046872">
    <property type="term" value="F:metal ion binding"/>
    <property type="evidence" value="ECO:0007669"/>
    <property type="project" value="UniProtKB-KW"/>
</dbReference>
<evidence type="ECO:0000256" key="8">
    <source>
        <dbReference type="ARBA" id="ARBA00022989"/>
    </source>
</evidence>
<evidence type="ECO:0000256" key="10">
    <source>
        <dbReference type="RuleBase" id="RU362081"/>
    </source>
</evidence>
<comment type="subcellular location">
    <subcellularLocation>
        <location evidence="1">Cell membrane</location>
        <topology evidence="1">Multi-pass membrane protein</topology>
    </subcellularLocation>
</comment>
<dbReference type="SFLD" id="SFLDS00003">
    <property type="entry name" value="Haloacid_Dehalogenase"/>
    <property type="match status" value="1"/>
</dbReference>
<evidence type="ECO:0000256" key="3">
    <source>
        <dbReference type="ARBA" id="ARBA00022692"/>
    </source>
</evidence>
<dbReference type="Gene3D" id="2.70.150.10">
    <property type="entry name" value="Calcium-transporting ATPase, cytoplasmic transduction domain A"/>
    <property type="match status" value="1"/>
</dbReference>
<dbReference type="InterPro" id="IPR006121">
    <property type="entry name" value="HMA_dom"/>
</dbReference>
<dbReference type="InterPro" id="IPR023299">
    <property type="entry name" value="ATPase_P-typ_cyto_dom_N"/>
</dbReference>
<dbReference type="PRINTS" id="PR00941">
    <property type="entry name" value="CDATPASE"/>
</dbReference>
<dbReference type="PANTHER" id="PTHR48085:SF5">
    <property type="entry name" value="CADMIUM_ZINC-TRANSPORTING ATPASE HMA4-RELATED"/>
    <property type="match status" value="1"/>
</dbReference>
<feature type="transmembrane region" description="Helical" evidence="10">
    <location>
        <begin position="349"/>
        <end position="369"/>
    </location>
</feature>
<feature type="transmembrane region" description="Helical" evidence="10">
    <location>
        <begin position="98"/>
        <end position="119"/>
    </location>
</feature>
<dbReference type="PROSITE" id="PS50846">
    <property type="entry name" value="HMA_2"/>
    <property type="match status" value="1"/>
</dbReference>
<reference evidence="12 13" key="1">
    <citation type="submission" date="2017-11" db="EMBL/GenBank/DDBJ databases">
        <title>Evolution of Phototrophy in the Chloroflexi Phylum Driven by Horizontal Gene Transfer.</title>
        <authorList>
            <person name="Ward L.M."/>
            <person name="Hemp J."/>
            <person name="Shih P.M."/>
            <person name="Mcglynn S.E."/>
            <person name="Fischer W."/>
        </authorList>
    </citation>
    <scope>NUCLEOTIDE SEQUENCE [LARGE SCALE GENOMIC DNA]</scope>
    <source>
        <strain evidence="12">JP3_7</strain>
    </source>
</reference>
<keyword evidence="6 10" id="KW-0067">ATP-binding</keyword>
<dbReference type="Gene3D" id="3.40.50.1000">
    <property type="entry name" value="HAD superfamily/HAD-like"/>
    <property type="match status" value="1"/>
</dbReference>
<dbReference type="GO" id="GO:0016887">
    <property type="term" value="F:ATP hydrolysis activity"/>
    <property type="evidence" value="ECO:0007669"/>
    <property type="project" value="InterPro"/>
</dbReference>
<organism evidence="12 13">
    <name type="scientific">Candidatus Thermofonsia Clade 3 bacterium</name>
    <dbReference type="NCBI Taxonomy" id="2364212"/>
    <lineage>
        <taxon>Bacteria</taxon>
        <taxon>Bacillati</taxon>
        <taxon>Chloroflexota</taxon>
        <taxon>Candidatus Thermofontia</taxon>
        <taxon>Candidatus Thermofonsia Clade 3</taxon>
    </lineage>
</organism>
<dbReference type="SFLD" id="SFLDF00027">
    <property type="entry name" value="p-type_atpase"/>
    <property type="match status" value="1"/>
</dbReference>
<evidence type="ECO:0000256" key="9">
    <source>
        <dbReference type="ARBA" id="ARBA00023136"/>
    </source>
</evidence>
<comment type="similarity">
    <text evidence="2 10">Belongs to the cation transport ATPase (P-type) (TC 3.A.3) family. Type IB subfamily.</text>
</comment>
<dbReference type="InterPro" id="IPR051014">
    <property type="entry name" value="Cation_Transport_ATPase_IB"/>
</dbReference>
<gene>
    <name evidence="12" type="ORF">CUN48_03365</name>
</gene>
<dbReference type="SUPFAM" id="SSF81665">
    <property type="entry name" value="Calcium ATPase, transmembrane domain M"/>
    <property type="match status" value="1"/>
</dbReference>
<evidence type="ECO:0000256" key="1">
    <source>
        <dbReference type="ARBA" id="ARBA00004651"/>
    </source>
</evidence>
<dbReference type="Pfam" id="PF00403">
    <property type="entry name" value="HMA"/>
    <property type="match status" value="1"/>
</dbReference>
<evidence type="ECO:0000256" key="4">
    <source>
        <dbReference type="ARBA" id="ARBA00022723"/>
    </source>
</evidence>
<dbReference type="GO" id="GO:0015086">
    <property type="term" value="F:cadmium ion transmembrane transporter activity"/>
    <property type="evidence" value="ECO:0007669"/>
    <property type="project" value="TreeGrafter"/>
</dbReference>
<evidence type="ECO:0000256" key="2">
    <source>
        <dbReference type="ARBA" id="ARBA00006024"/>
    </source>
</evidence>
<feature type="domain" description="HMA" evidence="11">
    <location>
        <begin position="7"/>
        <end position="70"/>
    </location>
</feature>
<keyword evidence="9 10" id="KW-0472">Membrane</keyword>
<dbReference type="NCBIfam" id="TIGR01525">
    <property type="entry name" value="ATPase-IB_hvy"/>
    <property type="match status" value="1"/>
</dbReference>
<dbReference type="GO" id="GO:0005524">
    <property type="term" value="F:ATP binding"/>
    <property type="evidence" value="ECO:0007669"/>
    <property type="project" value="UniProtKB-UniRule"/>
</dbReference>
<proteinExistence type="inferred from homology"/>
<dbReference type="InterPro" id="IPR036163">
    <property type="entry name" value="HMA_dom_sf"/>
</dbReference>
<evidence type="ECO:0000256" key="6">
    <source>
        <dbReference type="ARBA" id="ARBA00022840"/>
    </source>
</evidence>
<comment type="caution">
    <text evidence="12">The sequence shown here is derived from an EMBL/GenBank/DDBJ whole genome shotgun (WGS) entry which is preliminary data.</text>
</comment>
<dbReference type="SUPFAM" id="SSF55008">
    <property type="entry name" value="HMA, heavy metal-associated domain"/>
    <property type="match status" value="1"/>
</dbReference>
<dbReference type="InterPro" id="IPR023298">
    <property type="entry name" value="ATPase_P-typ_TM_dom_sf"/>
</dbReference>
<dbReference type="AlphaFoldDB" id="A0A2M8QFA9"/>
<dbReference type="Gene3D" id="3.30.70.100">
    <property type="match status" value="1"/>
</dbReference>
<keyword evidence="10" id="KW-1003">Cell membrane</keyword>
<dbReference type="SFLD" id="SFLDG00002">
    <property type="entry name" value="C1.7:_P-type_atpase_like"/>
    <property type="match status" value="1"/>
</dbReference>
<evidence type="ECO:0000256" key="5">
    <source>
        <dbReference type="ARBA" id="ARBA00022741"/>
    </source>
</evidence>
<evidence type="ECO:0000256" key="7">
    <source>
        <dbReference type="ARBA" id="ARBA00022967"/>
    </source>
</evidence>
<accession>A0A2M8QFA9</accession>
<dbReference type="CDD" id="cd00371">
    <property type="entry name" value="HMA"/>
    <property type="match status" value="1"/>
</dbReference>
<dbReference type="Pfam" id="PF00702">
    <property type="entry name" value="Hydrolase"/>
    <property type="match status" value="1"/>
</dbReference>
<dbReference type="InterPro" id="IPR018303">
    <property type="entry name" value="ATPase_P-typ_P_site"/>
</dbReference>
<dbReference type="InterPro" id="IPR027256">
    <property type="entry name" value="P-typ_ATPase_IB"/>
</dbReference>
<dbReference type="PRINTS" id="PR00119">
    <property type="entry name" value="CATATPASE"/>
</dbReference>
<dbReference type="InterPro" id="IPR036412">
    <property type="entry name" value="HAD-like_sf"/>
</dbReference>
<keyword evidence="3 10" id="KW-0812">Transmembrane</keyword>
<feature type="transmembrane region" description="Helical" evidence="10">
    <location>
        <begin position="702"/>
        <end position="722"/>
    </location>
</feature>
<dbReference type="SUPFAM" id="SSF81653">
    <property type="entry name" value="Calcium ATPase, transduction domain A"/>
    <property type="match status" value="1"/>
</dbReference>
<sequence>MTESAETEHIYRIAGMDCAECARTIESGVAKLDGVQSCAVNFGAATLRVRGDAPREAIIARVRELGYDVRDEHSAPMPAGHASPSFVGFLLARRDTMLALIGAVLILPGLVFNELLPFLGVESTLFDLTSIAALCIAGYPVARSAWRALTVNRQISINLLMTIAALGAVTIGIYTEAGLVIVLFALGEALEGYTAERARNAIHSLKAIAPDEATILRPRMDCPEHLGQAGYTGGPCPWCGQHEQRLPVSELRIGDVIIVKPGERIAMDGRVRAGASSVNQAPITGESLPVPKQPGSEVFAGTINGEAALEVEVTRRIEDNLIARVIRLVEAAQERKAPAERFVDRFARVYTPAVVGLAVALAIAPPLLFGAPFMPTADDPGWLYRALELLVVACPCALVISTPVTIISALGNAARHGVLIKGGAYLEALAGVRAVAFDKTGTLTEGKPKVIKVKSAHCTDPITGVCDHCADLLALASAVERRSEHPLAQAVVAAAEDQRLSGRYPAAQSVKAIAGKGISGRVAEREVLIGSHAFFDQTLPHDRALCEEIESLSARSLTPVLVAADGAFAGYIGIADATRDTSRQVIDALHRSGIQATVMLTGDNARAAQAVAQQVGVSEVRAGLLPEQKVEAVHALRDRYGAVAMVGDGVNDAPALAAANVGIAVGDGTAQAIETADVVLMRDDLRLLPFALQLSRAATRTIRINIALAVGIKLAVLLLALFGLGTMWLAVLADMGASLLVTLHGMRLLRYRPADPAAPA</sequence>
<dbReference type="PANTHER" id="PTHR48085">
    <property type="entry name" value="CADMIUM/ZINC-TRANSPORTING ATPASE HMA2-RELATED"/>
    <property type="match status" value="1"/>
</dbReference>
<evidence type="ECO:0000259" key="11">
    <source>
        <dbReference type="PROSITE" id="PS50846"/>
    </source>
</evidence>
<dbReference type="SUPFAM" id="SSF56784">
    <property type="entry name" value="HAD-like"/>
    <property type="match status" value="1"/>
</dbReference>
<dbReference type="GO" id="GO:0019829">
    <property type="term" value="F:ATPase-coupled monoatomic cation transmembrane transporter activity"/>
    <property type="evidence" value="ECO:0007669"/>
    <property type="project" value="InterPro"/>
</dbReference>
<feature type="transmembrane region" description="Helical" evidence="10">
    <location>
        <begin position="389"/>
        <end position="411"/>
    </location>
</feature>
<keyword evidence="4 10" id="KW-0479">Metal-binding</keyword>
<dbReference type="InterPro" id="IPR044492">
    <property type="entry name" value="P_typ_ATPase_HD_dom"/>
</dbReference>
<dbReference type="Gene3D" id="3.40.1110.10">
    <property type="entry name" value="Calcium-transporting ATPase, cytoplasmic domain N"/>
    <property type="match status" value="1"/>
</dbReference>
<keyword evidence="7" id="KW-1278">Translocase</keyword>
<dbReference type="InterPro" id="IPR059000">
    <property type="entry name" value="ATPase_P-type_domA"/>
</dbReference>
<dbReference type="FunFam" id="2.70.150.10:FF:000002">
    <property type="entry name" value="Copper-transporting ATPase 1, putative"/>
    <property type="match status" value="1"/>
</dbReference>
<dbReference type="EMBL" id="PGTN01000014">
    <property type="protein sequence ID" value="PJF48448.1"/>
    <property type="molecule type" value="Genomic_DNA"/>
</dbReference>
<dbReference type="GO" id="GO:0005886">
    <property type="term" value="C:plasma membrane"/>
    <property type="evidence" value="ECO:0007669"/>
    <property type="project" value="UniProtKB-SubCell"/>
</dbReference>
<keyword evidence="8 10" id="KW-1133">Transmembrane helix</keyword>
<name>A0A2M8QFA9_9CHLR</name>
<protein>
    <submittedName>
        <fullName evidence="12">Heavy metal translocating P-type ATPase</fullName>
    </submittedName>
</protein>
<dbReference type="PROSITE" id="PS00154">
    <property type="entry name" value="ATPASE_E1_E2"/>
    <property type="match status" value="1"/>
</dbReference>